<dbReference type="GO" id="GO:0003677">
    <property type="term" value="F:DNA binding"/>
    <property type="evidence" value="ECO:0007669"/>
    <property type="project" value="UniProtKB-KW"/>
</dbReference>
<dbReference type="Gene3D" id="1.10.260.40">
    <property type="entry name" value="lambda repressor-like DNA-binding domains"/>
    <property type="match status" value="1"/>
</dbReference>
<proteinExistence type="predicted"/>
<keyword evidence="5" id="KW-1185">Reference proteome</keyword>
<evidence type="ECO:0000256" key="2">
    <source>
        <dbReference type="SAM" id="Coils"/>
    </source>
</evidence>
<dbReference type="SMART" id="SM00530">
    <property type="entry name" value="HTH_XRE"/>
    <property type="match status" value="1"/>
</dbReference>
<evidence type="ECO:0000313" key="5">
    <source>
        <dbReference type="Proteomes" id="UP000028123"/>
    </source>
</evidence>
<protein>
    <submittedName>
        <fullName evidence="4">XRE family transcriptional regulator</fullName>
    </submittedName>
</protein>
<name>A0A081P356_9BACL</name>
<feature type="coiled-coil region" evidence="2">
    <location>
        <begin position="1"/>
        <end position="28"/>
    </location>
</feature>
<evidence type="ECO:0000313" key="4">
    <source>
        <dbReference type="EMBL" id="KEQ25129.1"/>
    </source>
</evidence>
<dbReference type="InterPro" id="IPR001387">
    <property type="entry name" value="Cro/C1-type_HTH"/>
</dbReference>
<sequence>MSTIAERLKELREQNQVKREELAQILGVSVRSISHYELGNRRPDYEGLLALADYFNVSLDYLVGRSNDPERH</sequence>
<dbReference type="OrthoDB" id="8115576at2"/>
<feature type="domain" description="HTH cro/C1-type" evidence="3">
    <location>
        <begin position="8"/>
        <end position="62"/>
    </location>
</feature>
<dbReference type="EMBL" id="JNVM01000012">
    <property type="protein sequence ID" value="KEQ25129.1"/>
    <property type="molecule type" value="Genomic_DNA"/>
</dbReference>
<evidence type="ECO:0000259" key="3">
    <source>
        <dbReference type="PROSITE" id="PS50943"/>
    </source>
</evidence>
<gene>
    <name evidence="4" type="ORF">ET33_05425</name>
</gene>
<dbReference type="PANTHER" id="PTHR46558">
    <property type="entry name" value="TRACRIPTIONAL REGULATORY PROTEIN-RELATED-RELATED"/>
    <property type="match status" value="1"/>
</dbReference>
<keyword evidence="1" id="KW-0238">DNA-binding</keyword>
<dbReference type="AlphaFoldDB" id="A0A081P356"/>
<dbReference type="Proteomes" id="UP000028123">
    <property type="component" value="Unassembled WGS sequence"/>
</dbReference>
<dbReference type="RefSeq" id="WP_036683673.1">
    <property type="nucleotide sequence ID" value="NZ_JNVM01000012.1"/>
</dbReference>
<dbReference type="PROSITE" id="PS50943">
    <property type="entry name" value="HTH_CROC1"/>
    <property type="match status" value="1"/>
</dbReference>
<dbReference type="Pfam" id="PF01381">
    <property type="entry name" value="HTH_3"/>
    <property type="match status" value="1"/>
</dbReference>
<dbReference type="SUPFAM" id="SSF47413">
    <property type="entry name" value="lambda repressor-like DNA-binding domains"/>
    <property type="match status" value="1"/>
</dbReference>
<accession>A0A081P356</accession>
<dbReference type="InterPro" id="IPR010982">
    <property type="entry name" value="Lambda_DNA-bd_dom_sf"/>
</dbReference>
<reference evidence="4 5" key="1">
    <citation type="submission" date="2014-06" db="EMBL/GenBank/DDBJ databases">
        <title>Draft genome sequence of Paenibacillus sp. MSt1.</title>
        <authorList>
            <person name="Aw Y.K."/>
            <person name="Ong K.S."/>
            <person name="Gan H.M."/>
            <person name="Lee S.M."/>
        </authorList>
    </citation>
    <scope>NUCLEOTIDE SEQUENCE [LARGE SCALE GENOMIC DNA]</scope>
    <source>
        <strain evidence="4 5">MSt1</strain>
    </source>
</reference>
<dbReference type="CDD" id="cd00093">
    <property type="entry name" value="HTH_XRE"/>
    <property type="match status" value="1"/>
</dbReference>
<evidence type="ECO:0000256" key="1">
    <source>
        <dbReference type="ARBA" id="ARBA00023125"/>
    </source>
</evidence>
<comment type="caution">
    <text evidence="4">The sequence shown here is derived from an EMBL/GenBank/DDBJ whole genome shotgun (WGS) entry which is preliminary data.</text>
</comment>
<organism evidence="4 5">
    <name type="scientific">Paenibacillus tyrfis</name>
    <dbReference type="NCBI Taxonomy" id="1501230"/>
    <lineage>
        <taxon>Bacteria</taxon>
        <taxon>Bacillati</taxon>
        <taxon>Bacillota</taxon>
        <taxon>Bacilli</taxon>
        <taxon>Bacillales</taxon>
        <taxon>Paenibacillaceae</taxon>
        <taxon>Paenibacillus</taxon>
    </lineage>
</organism>
<dbReference type="PANTHER" id="PTHR46558:SF11">
    <property type="entry name" value="HTH-TYPE TRANSCRIPTIONAL REGULATOR XRE"/>
    <property type="match status" value="1"/>
</dbReference>
<keyword evidence="2" id="KW-0175">Coiled coil</keyword>
<dbReference type="eggNOG" id="COG1476">
    <property type="taxonomic scope" value="Bacteria"/>
</dbReference>